<dbReference type="STRING" id="106549.A0A540KCT5"/>
<dbReference type="InterPro" id="IPR036188">
    <property type="entry name" value="FAD/NAD-bd_sf"/>
</dbReference>
<dbReference type="GO" id="GO:0016614">
    <property type="term" value="F:oxidoreductase activity, acting on CH-OH group of donors"/>
    <property type="evidence" value="ECO:0007669"/>
    <property type="project" value="InterPro"/>
</dbReference>
<evidence type="ECO:0000313" key="7">
    <source>
        <dbReference type="Proteomes" id="UP000315295"/>
    </source>
</evidence>
<proteinExistence type="predicted"/>
<evidence type="ECO:0000256" key="3">
    <source>
        <dbReference type="ARBA" id="ARBA00022827"/>
    </source>
</evidence>
<dbReference type="Gene3D" id="3.50.50.60">
    <property type="entry name" value="FAD/NAD(P)-binding domain"/>
    <property type="match status" value="1"/>
</dbReference>
<dbReference type="PANTHER" id="PTHR45968:SF23">
    <property type="entry name" value="GLUCOSE-METHANOL-CHOLINE OXIDOREDUCTASE N-TERMINAL DOMAIN-CONTAINING PROTEIN"/>
    <property type="match status" value="1"/>
</dbReference>
<accession>A0A540KCT5</accession>
<comment type="caution">
    <text evidence="6">The sequence shown here is derived from an EMBL/GenBank/DDBJ whole genome shotgun (WGS) entry which is preliminary data.</text>
</comment>
<dbReference type="EMBL" id="VIEB01001476">
    <property type="protein sequence ID" value="TQD71920.1"/>
    <property type="molecule type" value="Genomic_DNA"/>
</dbReference>
<keyword evidence="7" id="KW-1185">Reference proteome</keyword>
<protein>
    <recommendedName>
        <fullName evidence="5">Glucose-methanol-choline oxidoreductase N-terminal domain-containing protein</fullName>
    </recommendedName>
</protein>
<feature type="signal peptide" evidence="4">
    <location>
        <begin position="1"/>
        <end position="21"/>
    </location>
</feature>
<keyword evidence="2" id="KW-0285">Flavoprotein</keyword>
<organism evidence="6 7">
    <name type="scientific">Malus baccata</name>
    <name type="common">Siberian crab apple</name>
    <name type="synonym">Pyrus baccata</name>
    <dbReference type="NCBI Taxonomy" id="106549"/>
    <lineage>
        <taxon>Eukaryota</taxon>
        <taxon>Viridiplantae</taxon>
        <taxon>Streptophyta</taxon>
        <taxon>Embryophyta</taxon>
        <taxon>Tracheophyta</taxon>
        <taxon>Spermatophyta</taxon>
        <taxon>Magnoliopsida</taxon>
        <taxon>eudicotyledons</taxon>
        <taxon>Gunneridae</taxon>
        <taxon>Pentapetalae</taxon>
        <taxon>rosids</taxon>
        <taxon>fabids</taxon>
        <taxon>Rosales</taxon>
        <taxon>Rosaceae</taxon>
        <taxon>Amygdaloideae</taxon>
        <taxon>Maleae</taxon>
        <taxon>Malus</taxon>
    </lineage>
</organism>
<dbReference type="AlphaFoldDB" id="A0A540KCT5"/>
<evidence type="ECO:0000256" key="1">
    <source>
        <dbReference type="ARBA" id="ARBA00001974"/>
    </source>
</evidence>
<keyword evidence="3" id="KW-0274">FAD</keyword>
<dbReference type="PANTHER" id="PTHR45968">
    <property type="entry name" value="OSJNBA0019K04.7 PROTEIN"/>
    <property type="match status" value="1"/>
</dbReference>
<reference evidence="6 7" key="1">
    <citation type="journal article" date="2019" name="G3 (Bethesda)">
        <title>Sequencing of a Wild Apple (Malus baccata) Genome Unravels the Differences Between Cultivated and Wild Apple Species Regarding Disease Resistance and Cold Tolerance.</title>
        <authorList>
            <person name="Chen X."/>
        </authorList>
    </citation>
    <scope>NUCLEOTIDE SEQUENCE [LARGE SCALE GENOMIC DNA]</scope>
    <source>
        <strain evidence="7">cv. Shandingzi</strain>
        <tissue evidence="6">Leaves</tissue>
    </source>
</reference>
<dbReference type="InterPro" id="IPR000172">
    <property type="entry name" value="GMC_OxRdtase_N"/>
</dbReference>
<evidence type="ECO:0000313" key="6">
    <source>
        <dbReference type="EMBL" id="TQD71920.1"/>
    </source>
</evidence>
<dbReference type="SUPFAM" id="SSF51905">
    <property type="entry name" value="FAD/NAD(P)-binding domain"/>
    <property type="match status" value="1"/>
</dbReference>
<dbReference type="InterPro" id="IPR051871">
    <property type="entry name" value="GMC_Oxidoreductase-Related"/>
</dbReference>
<feature type="chain" id="PRO_5021879883" description="Glucose-methanol-choline oxidoreductase N-terminal domain-containing protein" evidence="4">
    <location>
        <begin position="22"/>
        <end position="140"/>
    </location>
</feature>
<feature type="domain" description="Glucose-methanol-choline oxidoreductase N-terminal" evidence="5">
    <location>
        <begin position="97"/>
        <end position="120"/>
    </location>
</feature>
<evidence type="ECO:0000256" key="2">
    <source>
        <dbReference type="ARBA" id="ARBA00022630"/>
    </source>
</evidence>
<gene>
    <name evidence="6" type="ORF">C1H46_042563</name>
</gene>
<name>A0A540KCT5_MALBA</name>
<dbReference type="GO" id="GO:0050660">
    <property type="term" value="F:flavin adenine dinucleotide binding"/>
    <property type="evidence" value="ECO:0007669"/>
    <property type="project" value="InterPro"/>
</dbReference>
<evidence type="ECO:0000259" key="5">
    <source>
        <dbReference type="PROSITE" id="PS00623"/>
    </source>
</evidence>
<sequence>MSAISSVLLLLVLYLQSEVHSLATPSDHVGGGTSGCPLAATLSANYSVLVLERGSLPTSYPNVLTQDGFAYNLQQEDDGTTPVQRIMSEDGIPTVRGRLLGGTSMINAGVYARANMSFYNQSGIEWDMELVNNTYEWVEY</sequence>
<comment type="cofactor">
    <cofactor evidence="1">
        <name>FAD</name>
        <dbReference type="ChEBI" id="CHEBI:57692"/>
    </cofactor>
</comment>
<dbReference type="PROSITE" id="PS00623">
    <property type="entry name" value="GMC_OXRED_1"/>
    <property type="match status" value="1"/>
</dbReference>
<evidence type="ECO:0000256" key="4">
    <source>
        <dbReference type="SAM" id="SignalP"/>
    </source>
</evidence>
<keyword evidence="4" id="KW-0732">Signal</keyword>
<dbReference type="Proteomes" id="UP000315295">
    <property type="component" value="Unassembled WGS sequence"/>
</dbReference>